<name>A0A2N7G095_9VIBR</name>
<dbReference type="Proteomes" id="UP000305840">
    <property type="component" value="Unassembled WGS sequence"/>
</dbReference>
<comment type="caution">
    <text evidence="1">The sequence shown here is derived from an EMBL/GenBank/DDBJ whole genome shotgun (WGS) entry which is preliminary data.</text>
</comment>
<proteinExistence type="predicted"/>
<dbReference type="RefSeq" id="WP_102336605.1">
    <property type="nucleotide sequence ID" value="NZ_JAAHTJ010000001.1"/>
</dbReference>
<dbReference type="AlphaFoldDB" id="A0A2N7G095"/>
<organism evidence="1 2">
    <name type="scientific">Vibrio lentus</name>
    <dbReference type="NCBI Taxonomy" id="136468"/>
    <lineage>
        <taxon>Bacteria</taxon>
        <taxon>Pseudomonadati</taxon>
        <taxon>Pseudomonadota</taxon>
        <taxon>Gammaproteobacteria</taxon>
        <taxon>Vibrionales</taxon>
        <taxon>Vibrionaceae</taxon>
        <taxon>Vibrio</taxon>
    </lineage>
</organism>
<evidence type="ECO:0000313" key="1">
    <source>
        <dbReference type="EMBL" id="TKG07266.1"/>
    </source>
</evidence>
<dbReference type="GeneID" id="69649699"/>
<gene>
    <name evidence="1" type="ORF">FCV91_14315</name>
</gene>
<accession>A0A2N7G095</accession>
<sequence length="187" mass="21464">MTIMEILTAILVVVTGIYAYLTYKMSNMSERSVQMIKEQTEAMSRPYLIVQPVVRPHTPFLYLKIYNSGKTPALNVKLELDKDFYQFDEPDKNLKAASAFSSTFDSFAPNQELFFALGQGWFIFGKSKHSLPEQFVVTASYSYMDKEVVEKSHIDLRPFAESEGERNPIVEELEKIRKAQEKLAKKA</sequence>
<dbReference type="EMBL" id="SYVO01000052">
    <property type="protein sequence ID" value="TKG07266.1"/>
    <property type="molecule type" value="Genomic_DNA"/>
</dbReference>
<reference evidence="1 2" key="1">
    <citation type="submission" date="2019-04" db="EMBL/GenBank/DDBJ databases">
        <title>A reverse ecology approach based on a biological definition of microbial populations.</title>
        <authorList>
            <person name="Arevalo P."/>
            <person name="Vaninsberghe D."/>
            <person name="Elsherbini J."/>
            <person name="Gore J."/>
            <person name="Polz M."/>
        </authorList>
    </citation>
    <scope>NUCLEOTIDE SEQUENCE [LARGE SCALE GENOMIC DNA]</scope>
    <source>
        <strain evidence="1 2">10N.222.48.A1</strain>
    </source>
</reference>
<protein>
    <submittedName>
        <fullName evidence="1">Uncharacterized protein</fullName>
    </submittedName>
</protein>
<evidence type="ECO:0000313" key="2">
    <source>
        <dbReference type="Proteomes" id="UP000305840"/>
    </source>
</evidence>